<dbReference type="SUPFAM" id="SSF50447">
    <property type="entry name" value="Translation proteins"/>
    <property type="match status" value="1"/>
</dbReference>
<evidence type="ECO:0000256" key="2">
    <source>
        <dbReference type="ARBA" id="ARBA00022980"/>
    </source>
</evidence>
<gene>
    <name evidence="7" type="ORF">PHAECO_LOCUS12317</name>
</gene>
<dbReference type="GO" id="GO:0003735">
    <property type="term" value="F:structural constituent of ribosome"/>
    <property type="evidence" value="ECO:0007669"/>
    <property type="project" value="InterPro"/>
</dbReference>
<dbReference type="Gene3D" id="2.40.30.10">
    <property type="entry name" value="Translation factors"/>
    <property type="match status" value="2"/>
</dbReference>
<name>A0A9P0DPU3_PHACE</name>
<evidence type="ECO:0000256" key="3">
    <source>
        <dbReference type="ARBA" id="ARBA00023274"/>
    </source>
</evidence>
<dbReference type="FunFam" id="2.40.30.10:FF:000049">
    <property type="entry name" value="39S ribosomal protein L3, mitochondrial"/>
    <property type="match status" value="1"/>
</dbReference>
<evidence type="ECO:0000313" key="7">
    <source>
        <dbReference type="EMBL" id="CAH1183714.1"/>
    </source>
</evidence>
<dbReference type="Proteomes" id="UP001153737">
    <property type="component" value="Chromosome 9"/>
</dbReference>
<organism evidence="7 8">
    <name type="scientific">Phaedon cochleariae</name>
    <name type="common">Mustard beetle</name>
    <dbReference type="NCBI Taxonomy" id="80249"/>
    <lineage>
        <taxon>Eukaryota</taxon>
        <taxon>Metazoa</taxon>
        <taxon>Ecdysozoa</taxon>
        <taxon>Arthropoda</taxon>
        <taxon>Hexapoda</taxon>
        <taxon>Insecta</taxon>
        <taxon>Pterygota</taxon>
        <taxon>Neoptera</taxon>
        <taxon>Endopterygota</taxon>
        <taxon>Coleoptera</taxon>
        <taxon>Polyphaga</taxon>
        <taxon>Cucujiformia</taxon>
        <taxon>Chrysomeloidea</taxon>
        <taxon>Chrysomelidae</taxon>
        <taxon>Chrysomelinae</taxon>
        <taxon>Chrysomelini</taxon>
        <taxon>Phaedon</taxon>
    </lineage>
</organism>
<sequence length="385" mass="43594">MEHFAKENGRRRNLLFCTLWLSMALLSTNFSKNCFKILEDAFLKLSATYTSPQIRDRHVLNPKPRLRNPTWFIRKQRAETDEKLTPENEGFIKEVVQDKYNQTQPVEAISNVEWTPNLQRTGLIARKIGIYPLWKKDGKKIQTTLLQVLDNHVIRYYPPEEYNPPRKRPGRIYNKKACLLMGAEAADPSTFTKEYCGIFKQSGVIPKKTLGRFFVSPNAALPLGTLVNAMHFQVGNAVDVRGKTTDRGFQGVMKRHGFKGMPASHGVTKTHRRGGNIGGGGEKGRVWPGTKMPGHMGNRYRVAKGLKILRINTSHNVLYVSGQAIPGETNSIVYIYDTKLPLRKPVNPLPLPTYLGDVDENVPENIYDESIHSFSDPTVVYDESK</sequence>
<dbReference type="PANTHER" id="PTHR11229:SF8">
    <property type="entry name" value="LARGE RIBOSOMAL SUBUNIT PROTEIN UL3M"/>
    <property type="match status" value="1"/>
</dbReference>
<dbReference type="NCBIfam" id="TIGR03625">
    <property type="entry name" value="L3_bact"/>
    <property type="match status" value="1"/>
</dbReference>
<reference evidence="7" key="2">
    <citation type="submission" date="2022-10" db="EMBL/GenBank/DDBJ databases">
        <authorList>
            <consortium name="ENA_rothamsted_submissions"/>
            <consortium name="culmorum"/>
            <person name="King R."/>
        </authorList>
    </citation>
    <scope>NUCLEOTIDE SEQUENCE</scope>
</reference>
<evidence type="ECO:0000313" key="8">
    <source>
        <dbReference type="Proteomes" id="UP001153737"/>
    </source>
</evidence>
<evidence type="ECO:0000256" key="5">
    <source>
        <dbReference type="ARBA" id="ARBA00035396"/>
    </source>
</evidence>
<dbReference type="InterPro" id="IPR000597">
    <property type="entry name" value="Ribosomal_uL3"/>
</dbReference>
<keyword evidence="2" id="KW-0689">Ribosomal protein</keyword>
<evidence type="ECO:0000256" key="1">
    <source>
        <dbReference type="ARBA" id="ARBA00006540"/>
    </source>
</evidence>
<proteinExistence type="inferred from homology"/>
<dbReference type="InterPro" id="IPR019927">
    <property type="entry name" value="Ribosomal_uL3_bac/org-type"/>
</dbReference>
<evidence type="ECO:0000256" key="6">
    <source>
        <dbReference type="SAM" id="MobiDB-lite"/>
    </source>
</evidence>
<dbReference type="GO" id="GO:0005762">
    <property type="term" value="C:mitochondrial large ribosomal subunit"/>
    <property type="evidence" value="ECO:0007669"/>
    <property type="project" value="TreeGrafter"/>
</dbReference>
<evidence type="ECO:0000256" key="4">
    <source>
        <dbReference type="ARBA" id="ARBA00035209"/>
    </source>
</evidence>
<keyword evidence="8" id="KW-1185">Reference proteome</keyword>
<feature type="region of interest" description="Disordered" evidence="6">
    <location>
        <begin position="260"/>
        <end position="293"/>
    </location>
</feature>
<keyword evidence="3" id="KW-0687">Ribonucleoprotein</keyword>
<reference evidence="7" key="1">
    <citation type="submission" date="2022-01" db="EMBL/GenBank/DDBJ databases">
        <authorList>
            <person name="King R."/>
        </authorList>
    </citation>
    <scope>NUCLEOTIDE SEQUENCE</scope>
</reference>
<dbReference type="PANTHER" id="PTHR11229">
    <property type="entry name" value="50S RIBOSOMAL PROTEIN L3"/>
    <property type="match status" value="1"/>
</dbReference>
<dbReference type="AlphaFoldDB" id="A0A9P0DPU3"/>
<comment type="similarity">
    <text evidence="1">Belongs to the universal ribosomal protein uL3 family.</text>
</comment>
<protein>
    <recommendedName>
        <fullName evidence="4">Large ribosomal subunit protein uL3m</fullName>
    </recommendedName>
    <alternativeName>
        <fullName evidence="5">39S ribosomal protein L3, mitochondrial</fullName>
    </alternativeName>
</protein>
<dbReference type="InterPro" id="IPR009000">
    <property type="entry name" value="Transl_B-barrel_sf"/>
</dbReference>
<accession>A0A9P0DPU3</accession>
<dbReference type="OrthoDB" id="274683at2759"/>
<dbReference type="EMBL" id="OU896715">
    <property type="protein sequence ID" value="CAH1183714.1"/>
    <property type="molecule type" value="Genomic_DNA"/>
</dbReference>
<dbReference type="GO" id="GO:0006412">
    <property type="term" value="P:translation"/>
    <property type="evidence" value="ECO:0007669"/>
    <property type="project" value="InterPro"/>
</dbReference>
<dbReference type="Pfam" id="PF00297">
    <property type="entry name" value="Ribosomal_L3"/>
    <property type="match status" value="1"/>
</dbReference>